<keyword evidence="2" id="KW-1185">Reference proteome</keyword>
<evidence type="ECO:0008006" key="3">
    <source>
        <dbReference type="Google" id="ProtNLM"/>
    </source>
</evidence>
<evidence type="ECO:0000313" key="1">
    <source>
        <dbReference type="EMBL" id="KAL1207014.1"/>
    </source>
</evidence>
<comment type="caution">
    <text evidence="1">The sequence shown here is derived from an EMBL/GenBank/DDBJ whole genome shotgun (WGS) entry which is preliminary data.</text>
</comment>
<protein>
    <recommendedName>
        <fullName evidence="3">Reverse transcriptase zinc-binding domain-containing protein</fullName>
    </recommendedName>
</protein>
<accession>A0ABD1AS08</accession>
<sequence length="142" mass="16755">MVSELETIRLWIPTHPPSPTISVNPPPHMRMHELWQSQCNHWDESKIHSLFNDDIQHAQRMYIPHHSRADKLIWHYTKDDNYIVKLGYWLSTHVPNLDMHLNPPQGNPALKVKIWKTKLLAKLKHFYWRAVSQALGTGTELN</sequence>
<name>A0ABD1AS08_CARAN</name>
<dbReference type="Proteomes" id="UP001558713">
    <property type="component" value="Unassembled WGS sequence"/>
</dbReference>
<reference evidence="1 2" key="1">
    <citation type="submission" date="2024-04" db="EMBL/GenBank/DDBJ databases">
        <title>Genome assembly C_amara_ONT_v2.</title>
        <authorList>
            <person name="Yant L."/>
            <person name="Moore C."/>
            <person name="Slenker M."/>
        </authorList>
    </citation>
    <scope>NUCLEOTIDE SEQUENCE [LARGE SCALE GENOMIC DNA]</scope>
    <source>
        <tissue evidence="1">Leaf</tissue>
    </source>
</reference>
<dbReference type="EMBL" id="JBANAX010000489">
    <property type="protein sequence ID" value="KAL1207014.1"/>
    <property type="molecule type" value="Genomic_DNA"/>
</dbReference>
<proteinExistence type="predicted"/>
<evidence type="ECO:0000313" key="2">
    <source>
        <dbReference type="Proteomes" id="UP001558713"/>
    </source>
</evidence>
<organism evidence="1 2">
    <name type="scientific">Cardamine amara subsp. amara</name>
    <dbReference type="NCBI Taxonomy" id="228776"/>
    <lineage>
        <taxon>Eukaryota</taxon>
        <taxon>Viridiplantae</taxon>
        <taxon>Streptophyta</taxon>
        <taxon>Embryophyta</taxon>
        <taxon>Tracheophyta</taxon>
        <taxon>Spermatophyta</taxon>
        <taxon>Magnoliopsida</taxon>
        <taxon>eudicotyledons</taxon>
        <taxon>Gunneridae</taxon>
        <taxon>Pentapetalae</taxon>
        <taxon>rosids</taxon>
        <taxon>malvids</taxon>
        <taxon>Brassicales</taxon>
        <taxon>Brassicaceae</taxon>
        <taxon>Cardamineae</taxon>
        <taxon>Cardamine</taxon>
    </lineage>
</organism>
<gene>
    <name evidence="1" type="ORF">V5N11_029828</name>
</gene>
<dbReference type="AlphaFoldDB" id="A0ABD1AS08"/>